<dbReference type="Gene3D" id="1.10.260.40">
    <property type="entry name" value="lambda repressor-like DNA-binding domains"/>
    <property type="match status" value="1"/>
</dbReference>
<gene>
    <name evidence="2" type="ORF">B4N89_07805</name>
</gene>
<comment type="caution">
    <text evidence="2">The sequence shown here is derived from an EMBL/GenBank/DDBJ whole genome shotgun (WGS) entry which is preliminary data.</text>
</comment>
<dbReference type="Proteomes" id="UP000190037">
    <property type="component" value="Unassembled WGS sequence"/>
</dbReference>
<evidence type="ECO:0000259" key="1">
    <source>
        <dbReference type="PROSITE" id="PS50943"/>
    </source>
</evidence>
<dbReference type="SUPFAM" id="SSF47413">
    <property type="entry name" value="lambda repressor-like DNA-binding domains"/>
    <property type="match status" value="1"/>
</dbReference>
<dbReference type="SMART" id="SM00530">
    <property type="entry name" value="HTH_XRE"/>
    <property type="match status" value="1"/>
</dbReference>
<protein>
    <recommendedName>
        <fullName evidence="1">HTH cro/C1-type domain-containing protein</fullName>
    </recommendedName>
</protein>
<proteinExistence type="predicted"/>
<feature type="domain" description="HTH cro/C1-type" evidence="1">
    <location>
        <begin position="8"/>
        <end position="39"/>
    </location>
</feature>
<keyword evidence="3" id="KW-1185">Reference proteome</keyword>
<name>A0A1T3NVN9_9ACTN</name>
<dbReference type="InterPro" id="IPR043917">
    <property type="entry name" value="DUF5753"/>
</dbReference>
<dbReference type="InterPro" id="IPR001387">
    <property type="entry name" value="Cro/C1-type_HTH"/>
</dbReference>
<evidence type="ECO:0000313" key="2">
    <source>
        <dbReference type="EMBL" id="OPC80868.1"/>
    </source>
</evidence>
<dbReference type="PROSITE" id="PS50943">
    <property type="entry name" value="HTH_CROC1"/>
    <property type="match status" value="1"/>
</dbReference>
<dbReference type="STRING" id="159449.B4N89_07805"/>
<dbReference type="InterPro" id="IPR010982">
    <property type="entry name" value="Lambda_DNA-bd_dom_sf"/>
</dbReference>
<dbReference type="EMBL" id="MWQN01000001">
    <property type="protein sequence ID" value="OPC80868.1"/>
    <property type="molecule type" value="Genomic_DNA"/>
</dbReference>
<sequence length="261" mass="28667">MHRFGLAIRAQRERMGLTLADMAAAYGYSTSTWSRYENGSPIPPELPAKLDELMGTHGMFAVLWDMIKNERWPNRYRDYMRLEDGAREIAEYAPYVVPGLLQTPEYARALFQAVNPDATADTIESMVDLRMSRQARLRSSDPPYVSAVLDETVIRRAVGGSAVLCAQLEALLPLVDTSRTLLRVAPLARGAHAALGAPLIILGLPDGGQVAYLEGLVNGQLLEDPDTVRARRRSYDRVSAEALTPGESAALITAVIKEKQS</sequence>
<dbReference type="AlphaFoldDB" id="A0A1T3NVN9"/>
<dbReference type="Pfam" id="PF13560">
    <property type="entry name" value="HTH_31"/>
    <property type="match status" value="1"/>
</dbReference>
<accession>A0A1T3NVN9</accession>
<evidence type="ECO:0000313" key="3">
    <source>
        <dbReference type="Proteomes" id="UP000190037"/>
    </source>
</evidence>
<organism evidence="2 3">
    <name type="scientific">Embleya scabrispora</name>
    <dbReference type="NCBI Taxonomy" id="159449"/>
    <lineage>
        <taxon>Bacteria</taxon>
        <taxon>Bacillati</taxon>
        <taxon>Actinomycetota</taxon>
        <taxon>Actinomycetes</taxon>
        <taxon>Kitasatosporales</taxon>
        <taxon>Streptomycetaceae</taxon>
        <taxon>Embleya</taxon>
    </lineage>
</organism>
<dbReference type="Pfam" id="PF19054">
    <property type="entry name" value="DUF5753"/>
    <property type="match status" value="1"/>
</dbReference>
<dbReference type="CDD" id="cd00093">
    <property type="entry name" value="HTH_XRE"/>
    <property type="match status" value="1"/>
</dbReference>
<reference evidence="2 3" key="1">
    <citation type="submission" date="2017-03" db="EMBL/GenBank/DDBJ databases">
        <title>Draft genome sequence of Streptomyces scabrisporus NF3, endophyte isolated from Amphipterygium adstringens.</title>
        <authorList>
            <person name="Vazquez M."/>
            <person name="Ceapa C.D."/>
            <person name="Rodriguez Luna D."/>
            <person name="Sanchez Esquivel S."/>
        </authorList>
    </citation>
    <scope>NUCLEOTIDE SEQUENCE [LARGE SCALE GENOMIC DNA]</scope>
    <source>
        <strain evidence="2 3">NF3</strain>
    </source>
</reference>
<dbReference type="GO" id="GO:0003677">
    <property type="term" value="F:DNA binding"/>
    <property type="evidence" value="ECO:0007669"/>
    <property type="project" value="InterPro"/>
</dbReference>